<name>A0A7Y0MUP1_VIBAL</name>
<dbReference type="EMBL" id="JABCMA010000006">
    <property type="protein sequence ID" value="NMR73667.1"/>
    <property type="molecule type" value="Genomic_DNA"/>
</dbReference>
<dbReference type="AlphaFoldDB" id="A0A7Y0MUP1"/>
<gene>
    <name evidence="2" type="ORF">HKB35_08580</name>
</gene>
<protein>
    <submittedName>
        <fullName evidence="2">Uncharacterized protein</fullName>
    </submittedName>
</protein>
<reference evidence="2 3" key="1">
    <citation type="submission" date="2020-04" db="EMBL/GenBank/DDBJ databases">
        <title>Whole-genome sequencing of Vibrio spp. from China reveals different genetic environments of blaCTX-M-14 among diverse lineages.</title>
        <authorList>
            <person name="Zheng Z."/>
            <person name="Ye L."/>
            <person name="Chen S."/>
        </authorList>
    </citation>
    <scope>NUCLEOTIDE SEQUENCE [LARGE SCALE GENOMIC DNA]</scope>
    <source>
        <strain evidence="2 3">Vb1636</strain>
    </source>
</reference>
<sequence>MTDQKVLNSKTRPELMNFLEEFVQRDGFKIALTINPEIQDDERVGLGIKHEQFPTVNNNLADHIGCALNEVIKELMPQLLPKVTAIALAKMAGVDLSSVKLTECDCEDCQCKDSEHHNESDESKDDGAEKIRITSSSSNRIH</sequence>
<dbReference type="Proteomes" id="UP000565155">
    <property type="component" value="Unassembled WGS sequence"/>
</dbReference>
<feature type="region of interest" description="Disordered" evidence="1">
    <location>
        <begin position="112"/>
        <end position="142"/>
    </location>
</feature>
<evidence type="ECO:0000313" key="2">
    <source>
        <dbReference type="EMBL" id="NMR73667.1"/>
    </source>
</evidence>
<evidence type="ECO:0000313" key="3">
    <source>
        <dbReference type="Proteomes" id="UP000565155"/>
    </source>
</evidence>
<accession>A0A7Y0MUP1</accession>
<feature type="compositionally biased region" description="Polar residues" evidence="1">
    <location>
        <begin position="133"/>
        <end position="142"/>
    </location>
</feature>
<dbReference type="RefSeq" id="WP_025541757.1">
    <property type="nucleotide sequence ID" value="NZ_JABCMA010000006.1"/>
</dbReference>
<organism evidence="2 3">
    <name type="scientific">Vibrio alginolyticus</name>
    <dbReference type="NCBI Taxonomy" id="663"/>
    <lineage>
        <taxon>Bacteria</taxon>
        <taxon>Pseudomonadati</taxon>
        <taxon>Pseudomonadota</taxon>
        <taxon>Gammaproteobacteria</taxon>
        <taxon>Vibrionales</taxon>
        <taxon>Vibrionaceae</taxon>
        <taxon>Vibrio</taxon>
    </lineage>
</organism>
<comment type="caution">
    <text evidence="2">The sequence shown here is derived from an EMBL/GenBank/DDBJ whole genome shotgun (WGS) entry which is preliminary data.</text>
</comment>
<proteinExistence type="predicted"/>
<feature type="compositionally biased region" description="Basic and acidic residues" evidence="1">
    <location>
        <begin position="112"/>
        <end position="132"/>
    </location>
</feature>
<evidence type="ECO:0000256" key="1">
    <source>
        <dbReference type="SAM" id="MobiDB-lite"/>
    </source>
</evidence>